<reference evidence="2" key="1">
    <citation type="submission" date="2020-11" db="EMBL/GenBank/DDBJ databases">
        <authorList>
            <person name="Tran Van P."/>
        </authorList>
    </citation>
    <scope>NUCLEOTIDE SEQUENCE</scope>
</reference>
<feature type="domain" description="PH" evidence="1">
    <location>
        <begin position="119"/>
        <end position="231"/>
    </location>
</feature>
<evidence type="ECO:0000259" key="1">
    <source>
        <dbReference type="PROSITE" id="PS50003"/>
    </source>
</evidence>
<dbReference type="Gene3D" id="2.30.29.30">
    <property type="entry name" value="Pleckstrin-homology domain (PH domain)/Phosphotyrosine-binding domain (PTB)"/>
    <property type="match status" value="1"/>
</dbReference>
<organism evidence="2">
    <name type="scientific">Oppiella nova</name>
    <dbReference type="NCBI Taxonomy" id="334625"/>
    <lineage>
        <taxon>Eukaryota</taxon>
        <taxon>Metazoa</taxon>
        <taxon>Ecdysozoa</taxon>
        <taxon>Arthropoda</taxon>
        <taxon>Chelicerata</taxon>
        <taxon>Arachnida</taxon>
        <taxon>Acari</taxon>
        <taxon>Acariformes</taxon>
        <taxon>Sarcoptiformes</taxon>
        <taxon>Oribatida</taxon>
        <taxon>Brachypylina</taxon>
        <taxon>Oppioidea</taxon>
        <taxon>Oppiidae</taxon>
        <taxon>Oppiella</taxon>
    </lineage>
</organism>
<evidence type="ECO:0000313" key="3">
    <source>
        <dbReference type="Proteomes" id="UP000728032"/>
    </source>
</evidence>
<keyword evidence="3" id="KW-1185">Reference proteome</keyword>
<dbReference type="InterPro" id="IPR011993">
    <property type="entry name" value="PH-like_dom_sf"/>
</dbReference>
<dbReference type="EMBL" id="OC919862">
    <property type="protein sequence ID" value="CAD7651977.1"/>
    <property type="molecule type" value="Genomic_DNA"/>
</dbReference>
<sequence length="261" mass="30240">MPGYTNNKRKSFSVGHRKAHSLGTNVLSSIAAIPSNYKTFSVNKTMVSENKKNLCLIDDSLINDEPVIQKLREPLERSVMPSLPTIEIIYDESEAEVREEDQKPLDSHIERRHSLMNEKIIFQGRVKRKTVIKDGRKPSMTSWVRYWLVLQGTQLLYFDHKQFKSYQTNIFHSTPLKCRSLKGWIVALVEDIQTDHTFTLSDNLGRNVYKFKASTATQAYEWYKKISQQLSQFKCNPSTGDPLIDFEDDSNHKSRLQIPKN</sequence>
<dbReference type="InterPro" id="IPR001849">
    <property type="entry name" value="PH_domain"/>
</dbReference>
<dbReference type="Proteomes" id="UP000728032">
    <property type="component" value="Unassembled WGS sequence"/>
</dbReference>
<dbReference type="EMBL" id="CAJPVJ010005037">
    <property type="protein sequence ID" value="CAG2169161.1"/>
    <property type="molecule type" value="Genomic_DNA"/>
</dbReference>
<dbReference type="PROSITE" id="PS50003">
    <property type="entry name" value="PH_DOMAIN"/>
    <property type="match status" value="1"/>
</dbReference>
<gene>
    <name evidence="2" type="ORF">ONB1V03_LOCUS8645</name>
</gene>
<accession>A0A7R9M209</accession>
<dbReference type="SMART" id="SM00233">
    <property type="entry name" value="PH"/>
    <property type="match status" value="1"/>
</dbReference>
<proteinExistence type="predicted"/>
<dbReference type="Pfam" id="PF00169">
    <property type="entry name" value="PH"/>
    <property type="match status" value="1"/>
</dbReference>
<dbReference type="OrthoDB" id="10254377at2759"/>
<protein>
    <recommendedName>
        <fullName evidence="1">PH domain-containing protein</fullName>
    </recommendedName>
</protein>
<dbReference type="SUPFAM" id="SSF50729">
    <property type="entry name" value="PH domain-like"/>
    <property type="match status" value="1"/>
</dbReference>
<dbReference type="AlphaFoldDB" id="A0A7R9M209"/>
<name>A0A7R9M209_9ACAR</name>
<evidence type="ECO:0000313" key="2">
    <source>
        <dbReference type="EMBL" id="CAD7651977.1"/>
    </source>
</evidence>